<sequence>MAEPTHTPQQQPNDQHRKAPDQQQKTGERQAEQGLKPGAEVAPGKTAPSPDAVGKDAAKPGGR</sequence>
<dbReference type="KEGG" id="ccs:CCNA_03970"/>
<feature type="compositionally biased region" description="Polar residues" evidence="1">
    <location>
        <begin position="1"/>
        <end position="13"/>
    </location>
</feature>
<evidence type="ECO:0000256" key="1">
    <source>
        <dbReference type="SAM" id="MobiDB-lite"/>
    </source>
</evidence>
<dbReference type="RefSeq" id="WP_024265816.1">
    <property type="nucleotide sequence ID" value="NC_011916.1"/>
</dbReference>
<dbReference type="RefSeq" id="YP_009020542.1">
    <property type="nucleotide sequence ID" value="NC_011916.1"/>
</dbReference>
<feature type="compositionally biased region" description="Basic and acidic residues" evidence="1">
    <location>
        <begin position="53"/>
        <end position="63"/>
    </location>
</feature>
<dbReference type="Proteomes" id="UP000001364">
    <property type="component" value="Chromosome"/>
</dbReference>
<feature type="compositionally biased region" description="Basic and acidic residues" evidence="1">
    <location>
        <begin position="14"/>
        <end position="31"/>
    </location>
</feature>
<dbReference type="AlphaFoldDB" id="A0A0H3IWJ9"/>
<protein>
    <submittedName>
        <fullName evidence="2">Uncharacterized protein</fullName>
    </submittedName>
</protein>
<feature type="region of interest" description="Disordered" evidence="1">
    <location>
        <begin position="1"/>
        <end position="63"/>
    </location>
</feature>
<proteinExistence type="predicted"/>
<keyword evidence="3" id="KW-1185">Reference proteome</keyword>
<reference evidence="2 3" key="1">
    <citation type="journal article" date="2010" name="J. Bacteriol.">
        <title>The genetic basis of laboratory adaptation in Caulobacter crescentus.</title>
        <authorList>
            <person name="Marks M.E."/>
            <person name="Castro-Rojas C.M."/>
            <person name="Teiling C."/>
            <person name="Du L."/>
            <person name="Kapatral V."/>
            <person name="Walunas T.L."/>
            <person name="Crosson S."/>
        </authorList>
    </citation>
    <scope>NUCLEOTIDE SEQUENCE [LARGE SCALE GENOMIC DNA]</scope>
    <source>
        <strain evidence="3">NA1000 / CB15N</strain>
    </source>
</reference>
<gene>
    <name evidence="2" type="ordered locus">CCNA_03970</name>
</gene>
<evidence type="ECO:0000313" key="2">
    <source>
        <dbReference type="EMBL" id="AHI88573.1"/>
    </source>
</evidence>
<dbReference type="HOGENOM" id="CLU_2877539_0_0_5"/>
<dbReference type="GeneID" id="18668914"/>
<organism evidence="2 3">
    <name type="scientific">Caulobacter vibrioides (strain NA1000 / CB15N)</name>
    <name type="common">Caulobacter crescentus</name>
    <dbReference type="NCBI Taxonomy" id="565050"/>
    <lineage>
        <taxon>Bacteria</taxon>
        <taxon>Pseudomonadati</taxon>
        <taxon>Pseudomonadota</taxon>
        <taxon>Alphaproteobacteria</taxon>
        <taxon>Caulobacterales</taxon>
        <taxon>Caulobacteraceae</taxon>
        <taxon>Caulobacter</taxon>
    </lineage>
</organism>
<evidence type="ECO:0000313" key="3">
    <source>
        <dbReference type="Proteomes" id="UP000001364"/>
    </source>
</evidence>
<name>A0A0H3IWJ9_CAUVN</name>
<dbReference type="EMBL" id="CP001340">
    <property type="protein sequence ID" value="AHI88573.1"/>
    <property type="molecule type" value="Genomic_DNA"/>
</dbReference>
<accession>A0A0H3IWJ9</accession>